<proteinExistence type="predicted"/>
<evidence type="ECO:0000313" key="5">
    <source>
        <dbReference type="Proteomes" id="UP001146793"/>
    </source>
</evidence>
<organism evidence="4 5">
    <name type="scientific">Anaeramoeba flamelloides</name>
    <dbReference type="NCBI Taxonomy" id="1746091"/>
    <lineage>
        <taxon>Eukaryota</taxon>
        <taxon>Metamonada</taxon>
        <taxon>Anaeramoebidae</taxon>
        <taxon>Anaeramoeba</taxon>
    </lineage>
</organism>
<evidence type="ECO:0000313" key="4">
    <source>
        <dbReference type="EMBL" id="KAJ3452535.1"/>
    </source>
</evidence>
<comment type="caution">
    <text evidence="4">The sequence shown here is derived from an EMBL/GenBank/DDBJ whole genome shotgun (WGS) entry which is preliminary data.</text>
</comment>
<feature type="signal peptide" evidence="2">
    <location>
        <begin position="1"/>
        <end position="23"/>
    </location>
</feature>
<feature type="chain" id="PRO_5043619669" description="PSI domain-containing protein" evidence="2">
    <location>
        <begin position="24"/>
        <end position="562"/>
    </location>
</feature>
<name>A0AAV8AHX9_9EUKA</name>
<evidence type="ECO:0000256" key="1">
    <source>
        <dbReference type="ARBA" id="ARBA00023180"/>
    </source>
</evidence>
<dbReference type="SMART" id="SM00423">
    <property type="entry name" value="PSI"/>
    <property type="match status" value="5"/>
</dbReference>
<feature type="domain" description="PSI" evidence="3">
    <location>
        <begin position="253"/>
        <end position="303"/>
    </location>
</feature>
<dbReference type="AlphaFoldDB" id="A0AAV8AHX9"/>
<evidence type="ECO:0000256" key="2">
    <source>
        <dbReference type="SAM" id="SignalP"/>
    </source>
</evidence>
<dbReference type="InterPro" id="IPR016201">
    <property type="entry name" value="PSI"/>
</dbReference>
<keyword evidence="2" id="KW-0732">Signal</keyword>
<gene>
    <name evidence="4" type="ORF">M0812_04305</name>
</gene>
<feature type="domain" description="PSI" evidence="3">
    <location>
        <begin position="192"/>
        <end position="244"/>
    </location>
</feature>
<protein>
    <recommendedName>
        <fullName evidence="3">PSI domain-containing protein</fullName>
    </recommendedName>
</protein>
<feature type="domain" description="PSI" evidence="3">
    <location>
        <begin position="309"/>
        <end position="364"/>
    </location>
</feature>
<feature type="domain" description="PSI" evidence="3">
    <location>
        <begin position="476"/>
        <end position="524"/>
    </location>
</feature>
<dbReference type="EMBL" id="JANTQA010000008">
    <property type="protein sequence ID" value="KAJ3452535.1"/>
    <property type="molecule type" value="Genomic_DNA"/>
</dbReference>
<feature type="domain" description="PSI" evidence="3">
    <location>
        <begin position="368"/>
        <end position="414"/>
    </location>
</feature>
<evidence type="ECO:0000259" key="3">
    <source>
        <dbReference type="SMART" id="SM00423"/>
    </source>
</evidence>
<reference evidence="4" key="1">
    <citation type="submission" date="2022-08" db="EMBL/GenBank/DDBJ databases">
        <title>Novel sulphate-reducing endosymbionts in the free-living metamonad Anaeramoeba.</title>
        <authorList>
            <person name="Jerlstrom-Hultqvist J."/>
            <person name="Cepicka I."/>
            <person name="Gallot-Lavallee L."/>
            <person name="Salas-Leiva D."/>
            <person name="Curtis B.A."/>
            <person name="Zahonova K."/>
            <person name="Pipaliya S."/>
            <person name="Dacks J."/>
            <person name="Roger A.J."/>
        </authorList>
    </citation>
    <scope>NUCLEOTIDE SEQUENCE</scope>
    <source>
        <strain evidence="4">Busselton2</strain>
    </source>
</reference>
<dbReference type="Proteomes" id="UP001146793">
    <property type="component" value="Unassembled WGS sequence"/>
</dbReference>
<sequence length="562" mass="64087">MKTKTSSRIFVFLFLVLSVKISSHRFTDDVCNFLYGDNCERCIDRDRPFHRWCGTYCSDGSSVDSGFSCSSSASCEVNQETQCPPRNNCEKYSGAQMCRVCIDHGCRWTNSEKGLCDYVEGSFTTVSSCESVPLSSSDCQTIYNTWVECTDDEHCTWIWKRGSLKPICNSRTEEYDNNTNIYPEGSLDGNKFCELRENCDECHGVDCTWCYNPDYDIGYCVYSNDTIDNKECIYEVNPPWESCPSFEDTTLSNCTESNNCKNCTKSGCSWCAINGEANNGHCQESSKYCTSPDQNIEESQHCPSDWVDECQTYTNCSKCNLQLNCGWCETDSLLHTGKCFYKNPSPSVDECIGIEYGEWKTECTDPSSCLESTNCDKCNVTDGCTWCYWGKEESQCIPADVCTSKQGTEIDECNKNYLNIYDCESKSNCEDCFTEYPWCQWRYTGDWYQTQKCVFWSEPKVDTHVLDAMNCDTFVACQNRTECSDCVETSDDVLSCIWCKDSGKEYCHEYSEDQDDDNCSKICFESDDGSSSPGDVIKSNFFCWLISFFMLLFYLTGTKLEN</sequence>
<keyword evidence="1" id="KW-0325">Glycoprotein</keyword>
<accession>A0AAV8AHX9</accession>